<keyword evidence="3" id="KW-1185">Reference proteome</keyword>
<reference evidence="2 3" key="1">
    <citation type="submission" date="2016-06" db="EMBL/GenBank/DDBJ databases">
        <title>The Draft Genome Sequence and Annotation of the Desert Woodrat Neotoma lepida.</title>
        <authorList>
            <person name="Campbell M."/>
            <person name="Oakeson K.F."/>
            <person name="Yandell M."/>
            <person name="Halpert J.R."/>
            <person name="Dearing D."/>
        </authorList>
    </citation>
    <scope>NUCLEOTIDE SEQUENCE [LARGE SCALE GENOMIC DNA]</scope>
    <source>
        <strain evidence="2">417</strain>
        <tissue evidence="2">Liver</tissue>
    </source>
</reference>
<gene>
    <name evidence="2" type="ORF">A6R68_15506</name>
</gene>
<feature type="compositionally biased region" description="Polar residues" evidence="1">
    <location>
        <begin position="51"/>
        <end position="61"/>
    </location>
</feature>
<dbReference type="AlphaFoldDB" id="A0A1A6H6M9"/>
<dbReference type="Proteomes" id="UP000092124">
    <property type="component" value="Unassembled WGS sequence"/>
</dbReference>
<organism evidence="2 3">
    <name type="scientific">Neotoma lepida</name>
    <name type="common">Desert woodrat</name>
    <dbReference type="NCBI Taxonomy" id="56216"/>
    <lineage>
        <taxon>Eukaryota</taxon>
        <taxon>Metazoa</taxon>
        <taxon>Chordata</taxon>
        <taxon>Craniata</taxon>
        <taxon>Vertebrata</taxon>
        <taxon>Euteleostomi</taxon>
        <taxon>Mammalia</taxon>
        <taxon>Eutheria</taxon>
        <taxon>Euarchontoglires</taxon>
        <taxon>Glires</taxon>
        <taxon>Rodentia</taxon>
        <taxon>Myomorpha</taxon>
        <taxon>Muroidea</taxon>
        <taxon>Cricetidae</taxon>
        <taxon>Neotominae</taxon>
        <taxon>Neotoma</taxon>
    </lineage>
</organism>
<sequence length="61" mass="6088">MRPSPLPSLARGFYLSASESAQVIRTPGQERGGGAGKLQQGLVAGGFSPCPGTSANDSGVL</sequence>
<feature type="region of interest" description="Disordered" evidence="1">
    <location>
        <begin position="25"/>
        <end position="61"/>
    </location>
</feature>
<dbReference type="EMBL" id="LZPO01044548">
    <property type="protein sequence ID" value="OBS73954.1"/>
    <property type="molecule type" value="Genomic_DNA"/>
</dbReference>
<protein>
    <submittedName>
        <fullName evidence="2">Uncharacterized protein</fullName>
    </submittedName>
</protein>
<accession>A0A1A6H6M9</accession>
<proteinExistence type="predicted"/>
<evidence type="ECO:0000313" key="2">
    <source>
        <dbReference type="EMBL" id="OBS73954.1"/>
    </source>
</evidence>
<evidence type="ECO:0000256" key="1">
    <source>
        <dbReference type="SAM" id="MobiDB-lite"/>
    </source>
</evidence>
<comment type="caution">
    <text evidence="2">The sequence shown here is derived from an EMBL/GenBank/DDBJ whole genome shotgun (WGS) entry which is preliminary data.</text>
</comment>
<name>A0A1A6H6M9_NEOLE</name>
<evidence type="ECO:0000313" key="3">
    <source>
        <dbReference type="Proteomes" id="UP000092124"/>
    </source>
</evidence>